<protein>
    <recommendedName>
        <fullName evidence="4">DUF2784 domain-containing protein</fullName>
    </recommendedName>
</protein>
<feature type="transmembrane region" description="Helical" evidence="1">
    <location>
        <begin position="32"/>
        <end position="51"/>
    </location>
</feature>
<evidence type="ECO:0000313" key="3">
    <source>
        <dbReference type="Proteomes" id="UP000292235"/>
    </source>
</evidence>
<gene>
    <name evidence="2" type="ORF">EKD16_10860</name>
</gene>
<keyword evidence="1" id="KW-0812">Transmembrane</keyword>
<dbReference type="AlphaFoldDB" id="A0A4P6Q0A6"/>
<name>A0A4P6Q0A6_9ACTN</name>
<dbReference type="KEGG" id="strr:EKD16_10860"/>
<sequence length="156" mass="17022">MRPTPGFPLAAGIPGVPVGSAPYMGYRLIADAAMLLHFGFLCYVALGGFLIWRRPHAFWPHLAVCAYAIGILDFQWGCPLTWVEDWARNQAGLQGLPPSGFIDHYLTGVVYPAHLLMEIQVAVGVVVALSWLGAAFLLVRRRRAAAASDDEQFGSR</sequence>
<proteinExistence type="predicted"/>
<accession>A0A4P6Q0A6</accession>
<evidence type="ECO:0000256" key="1">
    <source>
        <dbReference type="SAM" id="Phobius"/>
    </source>
</evidence>
<reference evidence="2 3" key="1">
    <citation type="submission" date="2019-02" db="EMBL/GenBank/DDBJ databases">
        <authorList>
            <person name="Khodamoradi S."/>
            <person name="Hahnke R.L."/>
            <person name="Kaempfer P."/>
            <person name="Schumann P."/>
            <person name="Rohde M."/>
            <person name="Steinert M."/>
            <person name="Luzhetskyy A."/>
            <person name="Wink J."/>
            <person name="Ruckert C."/>
        </authorList>
    </citation>
    <scope>NUCLEOTIDE SEQUENCE [LARGE SCALE GENOMIC DNA]</scope>
    <source>
        <strain evidence="2 3">M2</strain>
    </source>
</reference>
<feature type="transmembrane region" description="Helical" evidence="1">
    <location>
        <begin position="58"/>
        <end position="76"/>
    </location>
</feature>
<keyword evidence="3" id="KW-1185">Reference proteome</keyword>
<feature type="transmembrane region" description="Helical" evidence="1">
    <location>
        <begin position="119"/>
        <end position="139"/>
    </location>
</feature>
<dbReference type="InterPro" id="IPR021218">
    <property type="entry name" value="DUF2784"/>
</dbReference>
<evidence type="ECO:0008006" key="4">
    <source>
        <dbReference type="Google" id="ProtNLM"/>
    </source>
</evidence>
<dbReference type="Pfam" id="PF10861">
    <property type="entry name" value="DUF2784"/>
    <property type="match status" value="1"/>
</dbReference>
<keyword evidence="1" id="KW-1133">Transmembrane helix</keyword>
<organism evidence="2 3">
    <name type="scientific">Streptomonospora litoralis</name>
    <dbReference type="NCBI Taxonomy" id="2498135"/>
    <lineage>
        <taxon>Bacteria</taxon>
        <taxon>Bacillati</taxon>
        <taxon>Actinomycetota</taxon>
        <taxon>Actinomycetes</taxon>
        <taxon>Streptosporangiales</taxon>
        <taxon>Nocardiopsidaceae</taxon>
        <taxon>Streptomonospora</taxon>
    </lineage>
</organism>
<dbReference type="Proteomes" id="UP000292235">
    <property type="component" value="Chromosome"/>
</dbReference>
<dbReference type="EMBL" id="CP036455">
    <property type="protein sequence ID" value="QBI53958.1"/>
    <property type="molecule type" value="Genomic_DNA"/>
</dbReference>
<keyword evidence="1" id="KW-0472">Membrane</keyword>
<evidence type="ECO:0000313" key="2">
    <source>
        <dbReference type="EMBL" id="QBI53958.1"/>
    </source>
</evidence>